<dbReference type="InterPro" id="IPR050653">
    <property type="entry name" value="Prot_Inhib_GrowthFact_Antg"/>
</dbReference>
<dbReference type="PROSITE" id="PS51465">
    <property type="entry name" value="KAZAL_2"/>
    <property type="match status" value="2"/>
</dbReference>
<evidence type="ECO:0000259" key="2">
    <source>
        <dbReference type="PROSITE" id="PS51465"/>
    </source>
</evidence>
<protein>
    <submittedName>
        <fullName evidence="3">Agrin-like 2</fullName>
    </submittedName>
</protein>
<dbReference type="Proteomes" id="UP000747542">
    <property type="component" value="Unassembled WGS sequence"/>
</dbReference>
<evidence type="ECO:0000256" key="1">
    <source>
        <dbReference type="ARBA" id="ARBA00023157"/>
    </source>
</evidence>
<dbReference type="InterPro" id="IPR002350">
    <property type="entry name" value="Kazal_dom"/>
</dbReference>
<dbReference type="SMART" id="SM00280">
    <property type="entry name" value="KAZAL"/>
    <property type="match status" value="2"/>
</dbReference>
<dbReference type="PANTHER" id="PTHR10913">
    <property type="entry name" value="FOLLISTATIN-RELATED"/>
    <property type="match status" value="1"/>
</dbReference>
<comment type="caution">
    <text evidence="3">The sequence shown here is derived from an EMBL/GenBank/DDBJ whole genome shotgun (WGS) entry which is preliminary data.</text>
</comment>
<dbReference type="InterPro" id="IPR003645">
    <property type="entry name" value="Fol_N"/>
</dbReference>
<proteinExistence type="predicted"/>
<dbReference type="SMART" id="SM00274">
    <property type="entry name" value="FOLN"/>
    <property type="match status" value="2"/>
</dbReference>
<gene>
    <name evidence="3" type="primary">Agrn-L2</name>
    <name evidence="3" type="ORF">Hamer_G006864</name>
</gene>
<dbReference type="Gene3D" id="3.30.60.30">
    <property type="match status" value="2"/>
</dbReference>
<feature type="non-terminal residue" evidence="3">
    <location>
        <position position="1"/>
    </location>
</feature>
<name>A0A8J5N3E4_HOMAM</name>
<keyword evidence="1" id="KW-1015">Disulfide bond</keyword>
<organism evidence="3 4">
    <name type="scientific">Homarus americanus</name>
    <name type="common">American lobster</name>
    <dbReference type="NCBI Taxonomy" id="6706"/>
    <lineage>
        <taxon>Eukaryota</taxon>
        <taxon>Metazoa</taxon>
        <taxon>Ecdysozoa</taxon>
        <taxon>Arthropoda</taxon>
        <taxon>Crustacea</taxon>
        <taxon>Multicrustacea</taxon>
        <taxon>Malacostraca</taxon>
        <taxon>Eumalacostraca</taxon>
        <taxon>Eucarida</taxon>
        <taxon>Decapoda</taxon>
        <taxon>Pleocyemata</taxon>
        <taxon>Astacidea</taxon>
        <taxon>Nephropoidea</taxon>
        <taxon>Nephropidae</taxon>
        <taxon>Homarus</taxon>
    </lineage>
</organism>
<evidence type="ECO:0000313" key="3">
    <source>
        <dbReference type="EMBL" id="KAG7172648.1"/>
    </source>
</evidence>
<feature type="domain" description="Kazal-like" evidence="2">
    <location>
        <begin position="98"/>
        <end position="142"/>
    </location>
</feature>
<evidence type="ECO:0000313" key="4">
    <source>
        <dbReference type="Proteomes" id="UP000747542"/>
    </source>
</evidence>
<accession>A0A8J5N3E4</accession>
<keyword evidence="4" id="KW-1185">Reference proteome</keyword>
<dbReference type="GO" id="GO:0030154">
    <property type="term" value="P:cell differentiation"/>
    <property type="evidence" value="ECO:0007669"/>
    <property type="project" value="TreeGrafter"/>
</dbReference>
<dbReference type="EMBL" id="JAHLQT010010484">
    <property type="protein sequence ID" value="KAG7172648.1"/>
    <property type="molecule type" value="Genomic_DNA"/>
</dbReference>
<dbReference type="PANTHER" id="PTHR10913:SF78">
    <property type="entry name" value="AGRIN"/>
    <property type="match status" value="1"/>
</dbReference>
<dbReference type="CDD" id="cd00104">
    <property type="entry name" value="KAZAL_FS"/>
    <property type="match status" value="2"/>
</dbReference>
<reference evidence="3" key="1">
    <citation type="journal article" date="2021" name="Sci. Adv.">
        <title>The American lobster genome reveals insights on longevity, neural, and immune adaptations.</title>
        <authorList>
            <person name="Polinski J.M."/>
            <person name="Zimin A.V."/>
            <person name="Clark K.F."/>
            <person name="Kohn A.B."/>
            <person name="Sadowski N."/>
            <person name="Timp W."/>
            <person name="Ptitsyn A."/>
            <person name="Khanna P."/>
            <person name="Romanova D.Y."/>
            <person name="Williams P."/>
            <person name="Greenwood S.J."/>
            <person name="Moroz L.L."/>
            <person name="Walt D.R."/>
            <person name="Bodnar A.G."/>
        </authorList>
    </citation>
    <scope>NUCLEOTIDE SEQUENCE</scope>
    <source>
        <strain evidence="3">GMGI-L3</strain>
    </source>
</reference>
<dbReference type="InterPro" id="IPR036058">
    <property type="entry name" value="Kazal_dom_sf"/>
</dbReference>
<dbReference type="AlphaFoldDB" id="A0A8J5N3E4"/>
<sequence>VNPCGAVRCGSGQGCVVNQYGVATCRCRRWCPPVVTPVCGSDGTTYDSRCHLERDACLRQRSITVAFVGSCGAGGPCEKYKCEYGGVCVERYGQAECECPECGGEYQPVCGGDRRTYHSSCRLARHVCLTTTHVELLHHDPC</sequence>
<dbReference type="Pfam" id="PF07648">
    <property type="entry name" value="Kazal_2"/>
    <property type="match status" value="2"/>
</dbReference>
<feature type="domain" description="Kazal-like" evidence="2">
    <location>
        <begin position="26"/>
        <end position="73"/>
    </location>
</feature>
<feature type="non-terminal residue" evidence="3">
    <location>
        <position position="142"/>
    </location>
</feature>
<dbReference type="GO" id="GO:0005576">
    <property type="term" value="C:extracellular region"/>
    <property type="evidence" value="ECO:0007669"/>
    <property type="project" value="TreeGrafter"/>
</dbReference>
<dbReference type="SUPFAM" id="SSF100895">
    <property type="entry name" value="Kazal-type serine protease inhibitors"/>
    <property type="match status" value="2"/>
</dbReference>
<dbReference type="FunFam" id="3.30.60.30:FF:000024">
    <property type="entry name" value="Transmembrane agrin"/>
    <property type="match status" value="1"/>
</dbReference>